<evidence type="ECO:0000256" key="9">
    <source>
        <dbReference type="ARBA" id="ARBA00023662"/>
    </source>
</evidence>
<feature type="region of interest" description="Disordered" evidence="11">
    <location>
        <begin position="733"/>
        <end position="760"/>
    </location>
</feature>
<accession>B3S8W7</accession>
<dbReference type="STRING" id="10228.B3S8W7"/>
<sequence>MENLSLLPMSWMQGYNGGPIHFIDEVTICFLAGRNIKFINTETKDQNYHYLNVKSVGLFTVSKEYQVFAYSEIGLNPSIHIISFPNFEEKCVISGIAKLEISAFTFSTYGTYISFITGVPDFLISVCHHQITMWNIEQANDKYLLSGHNITLPSVDEVGIVSADSNRYLQTRQSTRLSSAVTTISKSVRDILAGTAAKARREQKSKHLVVPVSHCWSANSNIYIGCRGGQLVIIDATYNSTLNILINPRHKHTIPSVPTTPLSKPSSAAASRIEQDIDLKLGQTPSPTFDLIGPGAFSCLSLHKDGLYAGGTDGAIRTLDVTLDEPRILDQIEIGREITSLTWSSDFEILGVGSRQGTIHFIRNWNIPNANLLLDHHYGKFVGLECIYPENDYCVTIRANGTLQLWAIQEPSLDATCFIGCQASCLVSCPSSKTVTIGTENGYIFIVDINEIRSPRIIYRNRLFHSCITKLAHDVQGRYLLAGSNDGNLFICSAHATSKFQVYGYLAISGNITEITTYTDENDTIQVAVLHNDSMLTYFNLSGLDHNQDVFATKSGQIKDTAVNRVDFKLTSAMKGLQFTAANTLVAFDGNSKELKEIDVQRGDGQKVRSSWKINRTFSCHQLPGGGVFISRNGDLLITWSQDGCVAVWSLPSMEKVGCYYCHDYHRGGVAAAIITDDCQHIITIGDSDSLCSWLLNYGNSKKGVGTVESLELERLQQNQIILKMEEWWGPVSASESDSPDYRSRSEMGRQSSADTIYCTPTPVPTSDHSWLERLIMETQRSDDKKYSDEKRAIRVAIRDLKRKVKELIINNENMPEIDRLQNYEFTLDVEERQRLIEESDKEVEMVRQDIRLKNVAKKYHQQLIKSECWDQMEIHGKAIHAFKSNVVVSNYPMRKRTETELAEIAFVNLQRKIEIAEASLQKEIIGYSSNSLTAEAAEKADEEEVNENNKDDLQHEGDSVALHGSRAIAYGGGNPLLYSQFQLHMVQEKRDQITLIKDSIYYIKAKFNEDFEEVMKSKASEIKKIQEKNVRMSKIVSDLKLNEEIFQPEMHIDEKPEELLKVYDHEIKGEKYLPPEEVEIRDRIKREEEARKATEEGQNPRDRALQQMMGGRLEANPEEDLFKEFVRPDFLKKPPEQMTDEEARMAKEIEKKEKSIVEEREKYKKALETELKKLQTNVTSICEAFDDRIAQLFEKKVNTDMVICQEELKCLRLYSSLLEEDSMERKESELSKLLEYKKQLKNQTHAMLTDVKHEVDLFHEEYDKYVNDDKNMDKGFRKEFADTEPYLDTLHKLFRRRPRGQKNLVRVCNDPPVVMSPSTKNPYAHPPGSQGGGFAYSSGFYKALDDYDDITHMPQGLDVLIWERLTEYRRNKIEIEQEVKSKALTLAEMEEFLKKRVKEDDDLREEIESILRSLKRIKDEKVKFMINISIQFLLKQGQVEVYSDDFVPDYSDSILIHRSVIEDLNATIRLLGEAKVSIMNDCKNFRKNIHSLEWEHKQMKMQIEDLHTKTKDIQLLRVTKELQQYLGDEDYQQIHQHEIQMLENTIAKYHHAHEQTIKERKRMFTRLQKLVKAKRSENDSVTNQLDELSLSLTEKKSIFDVNAGGDIEITREKRRKEITTRRKLVDVAKIQAQEVAVLRAEVERLRMKTFPALVQIDH</sequence>
<evidence type="ECO:0000256" key="11">
    <source>
        <dbReference type="SAM" id="MobiDB-lite"/>
    </source>
</evidence>
<dbReference type="PANTHER" id="PTHR14885:SF1">
    <property type="entry name" value="CILIA- AND FLAGELLA-ASSOCIATED PROTEIN 43"/>
    <property type="match status" value="1"/>
</dbReference>
<evidence type="ECO:0000256" key="10">
    <source>
        <dbReference type="SAM" id="Coils"/>
    </source>
</evidence>
<dbReference type="PROSITE" id="PS51379">
    <property type="entry name" value="4FE4S_FER_2"/>
    <property type="match status" value="1"/>
</dbReference>
<keyword evidence="5 10" id="KW-0175">Coiled coil</keyword>
<gene>
    <name evidence="13" type="ORF">TRIADDRAFT_60769</name>
</gene>
<keyword evidence="2" id="KW-0963">Cytoplasm</keyword>
<organism evidence="13 14">
    <name type="scientific">Trichoplax adhaerens</name>
    <name type="common">Trichoplax reptans</name>
    <dbReference type="NCBI Taxonomy" id="10228"/>
    <lineage>
        <taxon>Eukaryota</taxon>
        <taxon>Metazoa</taxon>
        <taxon>Placozoa</taxon>
        <taxon>Uniplacotomia</taxon>
        <taxon>Trichoplacea</taxon>
        <taxon>Trichoplacidae</taxon>
        <taxon>Trichoplax</taxon>
    </lineage>
</organism>
<dbReference type="PANTHER" id="PTHR14885">
    <property type="entry name" value="CILIA- AND FLAGELLA-ASSOCIATED PROTEIN 43-RELATED"/>
    <property type="match status" value="1"/>
</dbReference>
<dbReference type="RefSeq" id="XP_002116785.1">
    <property type="nucleotide sequence ID" value="XM_002116749.1"/>
</dbReference>
<evidence type="ECO:0000256" key="5">
    <source>
        <dbReference type="ARBA" id="ARBA00023054"/>
    </source>
</evidence>
<evidence type="ECO:0000256" key="4">
    <source>
        <dbReference type="ARBA" id="ARBA00022737"/>
    </source>
</evidence>
<evidence type="ECO:0000256" key="7">
    <source>
        <dbReference type="ARBA" id="ARBA00023273"/>
    </source>
</evidence>
<keyword evidence="14" id="KW-1185">Reference proteome</keyword>
<dbReference type="EMBL" id="DS985257">
    <property type="protein sequence ID" value="EDV20844.1"/>
    <property type="molecule type" value="Genomic_DNA"/>
</dbReference>
<keyword evidence="6" id="KW-0206">Cytoskeleton</keyword>
<dbReference type="InParanoid" id="B3S8W7"/>
<evidence type="ECO:0000256" key="1">
    <source>
        <dbReference type="ARBA" id="ARBA00004430"/>
    </source>
</evidence>
<dbReference type="GO" id="GO:0005930">
    <property type="term" value="C:axoneme"/>
    <property type="evidence" value="ECO:0000318"/>
    <property type="project" value="GO_Central"/>
</dbReference>
<dbReference type="Pfam" id="PF25828">
    <property type="entry name" value="CC_Cfap43"/>
    <property type="match status" value="1"/>
</dbReference>
<dbReference type="OMA" id="WNWESNV"/>
<dbReference type="Proteomes" id="UP000009022">
    <property type="component" value="Unassembled WGS sequence"/>
</dbReference>
<comment type="subcellular location">
    <subcellularLocation>
        <location evidence="1">Cytoplasm</location>
        <location evidence="1">Cytoskeleton</location>
        <location evidence="1">Cilium axoneme</location>
    </subcellularLocation>
</comment>
<keyword evidence="4" id="KW-0677">Repeat</keyword>
<evidence type="ECO:0000259" key="12">
    <source>
        <dbReference type="PROSITE" id="PS51379"/>
    </source>
</evidence>
<evidence type="ECO:0000256" key="6">
    <source>
        <dbReference type="ARBA" id="ARBA00023212"/>
    </source>
</evidence>
<feature type="coiled-coil region" evidence="10">
    <location>
        <begin position="1143"/>
        <end position="1185"/>
    </location>
</feature>
<feature type="domain" description="4Fe-4S ferredoxin-type" evidence="12">
    <location>
        <begin position="409"/>
        <end position="440"/>
    </location>
</feature>
<dbReference type="InterPro" id="IPR017896">
    <property type="entry name" value="4Fe4S_Fe-S-bd"/>
</dbReference>
<dbReference type="InterPro" id="IPR015943">
    <property type="entry name" value="WD40/YVTN_repeat-like_dom_sf"/>
</dbReference>
<comment type="similarity">
    <text evidence="8">Belongs to the CFAP43 family.</text>
</comment>
<evidence type="ECO:0000256" key="2">
    <source>
        <dbReference type="ARBA" id="ARBA00022490"/>
    </source>
</evidence>
<keyword evidence="7" id="KW-0966">Cell projection</keyword>
<dbReference type="GO" id="GO:0060271">
    <property type="term" value="P:cilium assembly"/>
    <property type="evidence" value="ECO:0000318"/>
    <property type="project" value="GO_Central"/>
</dbReference>
<reference evidence="13 14" key="1">
    <citation type="journal article" date="2008" name="Nature">
        <title>The Trichoplax genome and the nature of placozoans.</title>
        <authorList>
            <person name="Srivastava M."/>
            <person name="Begovic E."/>
            <person name="Chapman J."/>
            <person name="Putnam N.H."/>
            <person name="Hellsten U."/>
            <person name="Kawashima T."/>
            <person name="Kuo A."/>
            <person name="Mitros T."/>
            <person name="Salamov A."/>
            <person name="Carpenter M.L."/>
            <person name="Signorovitch A.Y."/>
            <person name="Moreno M.A."/>
            <person name="Kamm K."/>
            <person name="Grimwood J."/>
            <person name="Schmutz J."/>
            <person name="Shapiro H."/>
            <person name="Grigoriev I.V."/>
            <person name="Buss L.W."/>
            <person name="Schierwater B."/>
            <person name="Dellaporta S.L."/>
            <person name="Rokhsar D.S."/>
        </authorList>
    </citation>
    <scope>NUCLEOTIDE SEQUENCE [LARGE SCALE GENOMIC DNA]</scope>
    <source>
        <strain evidence="13 14">Grell-BS-1999</strain>
    </source>
</reference>
<proteinExistence type="inferred from homology"/>
<dbReference type="PhylomeDB" id="B3S8W7"/>
<dbReference type="InterPro" id="IPR001680">
    <property type="entry name" value="WD40_rpt"/>
</dbReference>
<evidence type="ECO:0000313" key="13">
    <source>
        <dbReference type="EMBL" id="EDV20844.1"/>
    </source>
</evidence>
<dbReference type="SUPFAM" id="SSF50978">
    <property type="entry name" value="WD40 repeat-like"/>
    <property type="match status" value="2"/>
</dbReference>
<name>B3S8W7_TRIAD</name>
<dbReference type="KEGG" id="tad:TRIADDRAFT_60769"/>
<dbReference type="FunCoup" id="B3S8W7">
    <property type="interactions" value="115"/>
</dbReference>
<dbReference type="GeneID" id="6757928"/>
<dbReference type="HOGENOM" id="CLU_000937_1_0_1"/>
<dbReference type="SMART" id="SM00320">
    <property type="entry name" value="WD40"/>
    <property type="match status" value="4"/>
</dbReference>
<evidence type="ECO:0000313" key="14">
    <source>
        <dbReference type="Proteomes" id="UP000009022"/>
    </source>
</evidence>
<dbReference type="eggNOG" id="ENOG502QQ39">
    <property type="taxonomic scope" value="Eukaryota"/>
</dbReference>
<evidence type="ECO:0000256" key="3">
    <source>
        <dbReference type="ARBA" id="ARBA00022574"/>
    </source>
</evidence>
<evidence type="ECO:0000256" key="8">
    <source>
        <dbReference type="ARBA" id="ARBA00023605"/>
    </source>
</evidence>
<dbReference type="OrthoDB" id="535167at2759"/>
<protein>
    <recommendedName>
        <fullName evidence="9">Cilia- and flagella-associated protein 43</fullName>
    </recommendedName>
</protein>
<dbReference type="InterPro" id="IPR036322">
    <property type="entry name" value="WD40_repeat_dom_sf"/>
</dbReference>
<keyword evidence="3" id="KW-0853">WD repeat</keyword>
<dbReference type="GO" id="GO:0003341">
    <property type="term" value="P:cilium movement"/>
    <property type="evidence" value="ECO:0007669"/>
    <property type="project" value="UniProtKB-ARBA"/>
</dbReference>
<dbReference type="Gene3D" id="2.130.10.10">
    <property type="entry name" value="YVTN repeat-like/Quinoprotein amine dehydrogenase"/>
    <property type="match status" value="4"/>
</dbReference>
<dbReference type="CTD" id="6757928"/>